<dbReference type="Gene3D" id="3.20.20.70">
    <property type="entry name" value="Aldolase class I"/>
    <property type="match status" value="1"/>
</dbReference>
<dbReference type="EMBL" id="BDGX01000035">
    <property type="protein sequence ID" value="GAV53501.1"/>
    <property type="molecule type" value="Genomic_DNA"/>
</dbReference>
<dbReference type="InterPro" id="IPR000262">
    <property type="entry name" value="FMN-dep_DH"/>
</dbReference>
<gene>
    <name evidence="8" type="ORF">ZYGR_0AI07850</name>
</gene>
<dbReference type="PANTHER" id="PTHR10578:SF148">
    <property type="entry name" value="L-LACTATE DEHYDROGENASE (CYTOCHROME)"/>
    <property type="match status" value="1"/>
</dbReference>
<dbReference type="SMART" id="SM01117">
    <property type="entry name" value="Cyt-b5"/>
    <property type="match status" value="1"/>
</dbReference>
<sequence length="554" mass="62121">MFCKKVLRDRRLRGILDTVKHKKISPVQSRSLSLARKLSTQTRSKNILKSSSLLAGGSVLAALLSLSALDFSDGDIPVKEVMLHNNVNDCWIVLNGEIYDVTSFIGKHPGGAARLLEVAGRDATAKFLQVHSQEVLDRMKNHLIYIGKLKGRFELVVSEEELRIEEMKAKIPPIERIFNLSDFEAIAKQVLPKSTFTFYATGSSDEFTLRENHYAYSRIFFKPRILQDIDPSEVDCSTTLLGAKVDAPFYISGFAGSKLAHPLGERNLQIAAYNANVMEMVPKQNSYSPEEFYSTVPDDQSQWMQYHFSTPEEVLNFDKVVREAESRPSVKGIFFNVDLADIGNREKDSRRRVMDADNISDLNAIVNNRMGNHPKFSWKDVEKIVSSTNLPIALKGVQRGEDVVMAAKKGVKAVVLSNHGGRQLDFSRPPLEVLAEANEMLKKQNMQGDIEIYLDGGVRRGSDIVKALCLGAKGVGLGRPFLYAMAGYGEEGVDHLITILKEEIKNNMRLLGVTKIEELNESFVDYNSLKFRVPKANDSLYDNAYMPLTFPEFK</sequence>
<dbReference type="GO" id="GO:0006089">
    <property type="term" value="P:lactate metabolic process"/>
    <property type="evidence" value="ECO:0007669"/>
    <property type="project" value="TreeGrafter"/>
</dbReference>
<dbReference type="AlphaFoldDB" id="A0A1Q3ACY3"/>
<evidence type="ECO:0008006" key="10">
    <source>
        <dbReference type="Google" id="ProtNLM"/>
    </source>
</evidence>
<comment type="caution">
    <text evidence="8">The sequence shown here is derived from an EMBL/GenBank/DDBJ whole genome shotgun (WGS) entry which is preliminary data.</text>
</comment>
<comment type="cofactor">
    <cofactor evidence="1">
        <name>FMN</name>
        <dbReference type="ChEBI" id="CHEBI:58210"/>
    </cofactor>
</comment>
<dbReference type="PROSITE" id="PS51349">
    <property type="entry name" value="FMN_HYDROXY_ACID_DH_2"/>
    <property type="match status" value="1"/>
</dbReference>
<dbReference type="eggNOG" id="KOG0538">
    <property type="taxonomic scope" value="Eukaryota"/>
</dbReference>
<evidence type="ECO:0000256" key="1">
    <source>
        <dbReference type="ARBA" id="ARBA00001917"/>
    </source>
</evidence>
<dbReference type="PROSITE" id="PS50255">
    <property type="entry name" value="CYTOCHROME_B5_2"/>
    <property type="match status" value="1"/>
</dbReference>
<evidence type="ECO:0000259" key="6">
    <source>
        <dbReference type="PROSITE" id="PS50255"/>
    </source>
</evidence>
<dbReference type="GO" id="GO:0004460">
    <property type="term" value="F:L-lactate dehydrogenase (cytochrome) activity"/>
    <property type="evidence" value="ECO:0007669"/>
    <property type="project" value="TreeGrafter"/>
</dbReference>
<evidence type="ECO:0000313" key="8">
    <source>
        <dbReference type="EMBL" id="GAV53501.1"/>
    </source>
</evidence>
<dbReference type="OrthoDB" id="1925334at2759"/>
<accession>A0A1Q3ACY3</accession>
<dbReference type="InterPro" id="IPR013785">
    <property type="entry name" value="Aldolase_TIM"/>
</dbReference>
<dbReference type="Pfam" id="PF01070">
    <property type="entry name" value="FMN_dh"/>
    <property type="match status" value="1"/>
</dbReference>
<keyword evidence="4" id="KW-0560">Oxidoreductase</keyword>
<feature type="domain" description="FMN hydroxy acid dehydrogenase" evidence="7">
    <location>
        <begin position="172"/>
        <end position="529"/>
    </location>
</feature>
<organism evidence="8 9">
    <name type="scientific">Zygosaccharomyces rouxii</name>
    <dbReference type="NCBI Taxonomy" id="4956"/>
    <lineage>
        <taxon>Eukaryota</taxon>
        <taxon>Fungi</taxon>
        <taxon>Dikarya</taxon>
        <taxon>Ascomycota</taxon>
        <taxon>Saccharomycotina</taxon>
        <taxon>Saccharomycetes</taxon>
        <taxon>Saccharomycetales</taxon>
        <taxon>Saccharomycetaceae</taxon>
        <taxon>Zygosaccharomyces</taxon>
    </lineage>
</organism>
<dbReference type="InterPro" id="IPR018506">
    <property type="entry name" value="Cyt_B5_heme-BS"/>
</dbReference>
<reference evidence="8 9" key="1">
    <citation type="submission" date="2016-08" db="EMBL/GenBank/DDBJ databases">
        <title>Draft genome sequence of allopolyploid Zygosaccharomyces rouxii.</title>
        <authorList>
            <person name="Watanabe J."/>
            <person name="Uehara K."/>
            <person name="Mogi Y."/>
            <person name="Tsukioka Y."/>
        </authorList>
    </citation>
    <scope>NUCLEOTIDE SEQUENCE [LARGE SCALE GENOMIC DNA]</scope>
    <source>
        <strain evidence="8 9">NBRC 110957</strain>
    </source>
</reference>
<dbReference type="GO" id="GO:0046872">
    <property type="term" value="F:metal ion binding"/>
    <property type="evidence" value="ECO:0007669"/>
    <property type="project" value="UniProtKB-KW"/>
</dbReference>
<dbReference type="InterPro" id="IPR008259">
    <property type="entry name" value="FMN_hydac_DH_AS"/>
</dbReference>
<keyword evidence="2" id="KW-0349">Heme</keyword>
<dbReference type="Gene3D" id="3.10.120.10">
    <property type="entry name" value="Cytochrome b5-like heme/steroid binding domain"/>
    <property type="match status" value="1"/>
</dbReference>
<evidence type="ECO:0000256" key="3">
    <source>
        <dbReference type="ARBA" id="ARBA00022723"/>
    </source>
</evidence>
<dbReference type="SUPFAM" id="SSF55856">
    <property type="entry name" value="Cytochrome b5-like heme/steroid binding domain"/>
    <property type="match status" value="1"/>
</dbReference>
<dbReference type="PROSITE" id="PS00557">
    <property type="entry name" value="FMN_HYDROXY_ACID_DH_1"/>
    <property type="match status" value="1"/>
</dbReference>
<evidence type="ECO:0000256" key="5">
    <source>
        <dbReference type="ARBA" id="ARBA00023004"/>
    </source>
</evidence>
<dbReference type="Proteomes" id="UP000187013">
    <property type="component" value="Unassembled WGS sequence"/>
</dbReference>
<name>A0A1Q3ACY3_ZYGRO</name>
<protein>
    <recommendedName>
        <fullName evidence="10">Cytochrome b2, mitochondrial</fullName>
    </recommendedName>
</protein>
<dbReference type="InterPro" id="IPR037396">
    <property type="entry name" value="FMN_HAD"/>
</dbReference>
<keyword evidence="3" id="KW-0479">Metal-binding</keyword>
<dbReference type="InterPro" id="IPR036400">
    <property type="entry name" value="Cyt_B5-like_heme/steroid_sf"/>
</dbReference>
<dbReference type="PANTHER" id="PTHR10578">
    <property type="entry name" value="S -2-HYDROXY-ACID OXIDASE-RELATED"/>
    <property type="match status" value="1"/>
</dbReference>
<proteinExistence type="predicted"/>
<dbReference type="Pfam" id="PF00173">
    <property type="entry name" value="Cyt-b5"/>
    <property type="match status" value="1"/>
</dbReference>
<feature type="domain" description="Cytochrome b5 heme-binding" evidence="6">
    <location>
        <begin position="73"/>
        <end position="150"/>
    </location>
</feature>
<dbReference type="InterPro" id="IPR001199">
    <property type="entry name" value="Cyt_B5-like_heme/steroid-bd"/>
</dbReference>
<evidence type="ECO:0000256" key="4">
    <source>
        <dbReference type="ARBA" id="ARBA00023002"/>
    </source>
</evidence>
<evidence type="ECO:0000259" key="7">
    <source>
        <dbReference type="PROSITE" id="PS51349"/>
    </source>
</evidence>
<dbReference type="PROSITE" id="PS00191">
    <property type="entry name" value="CYTOCHROME_B5_1"/>
    <property type="match status" value="1"/>
</dbReference>
<dbReference type="SUPFAM" id="SSF51395">
    <property type="entry name" value="FMN-linked oxidoreductases"/>
    <property type="match status" value="1"/>
</dbReference>
<dbReference type="GO" id="GO:0020037">
    <property type="term" value="F:heme binding"/>
    <property type="evidence" value="ECO:0007669"/>
    <property type="project" value="InterPro"/>
</dbReference>
<evidence type="ECO:0000256" key="2">
    <source>
        <dbReference type="ARBA" id="ARBA00022617"/>
    </source>
</evidence>
<keyword evidence="5" id="KW-0408">Iron</keyword>
<evidence type="ECO:0000313" key="9">
    <source>
        <dbReference type="Proteomes" id="UP000187013"/>
    </source>
</evidence>
<dbReference type="eggNOG" id="KOG0537">
    <property type="taxonomic scope" value="Eukaryota"/>
</dbReference>